<evidence type="ECO:0000256" key="4">
    <source>
        <dbReference type="ARBA" id="ARBA00022532"/>
    </source>
</evidence>
<comment type="pathway">
    <text evidence="7">Carbohydrate metabolism; glyoxylate cycle; (S)-malate from isocitrate: step 2/2.</text>
</comment>
<feature type="domain" description="Malate synthase TIM barrel" evidence="8">
    <location>
        <begin position="178"/>
        <end position="424"/>
    </location>
</feature>
<evidence type="ECO:0000256" key="7">
    <source>
        <dbReference type="RuleBase" id="RU000555"/>
    </source>
</evidence>
<dbReference type="Pfam" id="PF20659">
    <property type="entry name" value="MS_C"/>
    <property type="match status" value="1"/>
</dbReference>
<dbReference type="PIRSF" id="PIRSF001363">
    <property type="entry name" value="Malate_synth"/>
    <property type="match status" value="1"/>
</dbReference>
<accession>A0ABW0GL54</accession>
<evidence type="ECO:0000259" key="8">
    <source>
        <dbReference type="Pfam" id="PF01274"/>
    </source>
</evidence>
<comment type="similarity">
    <text evidence="1 7">Belongs to the malate synthase family.</text>
</comment>
<reference evidence="12" key="1">
    <citation type="journal article" date="2019" name="Int. J. Syst. Evol. Microbiol.">
        <title>The Global Catalogue of Microorganisms (GCM) 10K type strain sequencing project: providing services to taxonomists for standard genome sequencing and annotation.</title>
        <authorList>
            <consortium name="The Broad Institute Genomics Platform"/>
            <consortium name="The Broad Institute Genome Sequencing Center for Infectious Disease"/>
            <person name="Wu L."/>
            <person name="Ma J."/>
        </authorList>
    </citation>
    <scope>NUCLEOTIDE SEQUENCE [LARGE SCALE GENOMIC DNA]</scope>
    <source>
        <strain evidence="12">CCUG 43114</strain>
    </source>
</reference>
<dbReference type="EC" id="2.3.3.9" evidence="2 7"/>
<dbReference type="RefSeq" id="WP_340268327.1">
    <property type="nucleotide sequence ID" value="NZ_JBBEOG010000002.1"/>
</dbReference>
<dbReference type="Pfam" id="PF01274">
    <property type="entry name" value="MS_TIM-barrel"/>
    <property type="match status" value="1"/>
</dbReference>
<keyword evidence="4 7" id="KW-0816">Tricarboxylic acid cycle</keyword>
<dbReference type="EMBL" id="JBHSLD010000007">
    <property type="protein sequence ID" value="MFC5380402.1"/>
    <property type="molecule type" value="Genomic_DNA"/>
</dbReference>
<keyword evidence="11" id="KW-0012">Acyltransferase</keyword>
<dbReference type="InterPro" id="IPR046363">
    <property type="entry name" value="MS_N_TIM-barrel_dom"/>
</dbReference>
<dbReference type="InterPro" id="IPR001465">
    <property type="entry name" value="Malate_synthase_TIM"/>
</dbReference>
<dbReference type="SUPFAM" id="SSF51645">
    <property type="entry name" value="Malate synthase G"/>
    <property type="match status" value="1"/>
</dbReference>
<dbReference type="GO" id="GO:0004474">
    <property type="term" value="F:malate synthase activity"/>
    <property type="evidence" value="ECO:0007669"/>
    <property type="project" value="UniProtKB-EC"/>
</dbReference>
<evidence type="ECO:0000313" key="11">
    <source>
        <dbReference type="EMBL" id="MFC5380402.1"/>
    </source>
</evidence>
<dbReference type="InterPro" id="IPR048355">
    <property type="entry name" value="MS_C"/>
</dbReference>
<dbReference type="PANTHER" id="PTHR42902:SF1">
    <property type="entry name" value="MALATE SYNTHASE 1-RELATED"/>
    <property type="match status" value="1"/>
</dbReference>
<dbReference type="InterPro" id="IPR048356">
    <property type="entry name" value="MS_N"/>
</dbReference>
<dbReference type="Gene3D" id="1.20.1220.12">
    <property type="entry name" value="Malate synthase, domain III"/>
    <property type="match status" value="1"/>
</dbReference>
<comment type="caution">
    <text evidence="11">The sequence shown here is derived from an EMBL/GenBank/DDBJ whole genome shotgun (WGS) entry which is preliminary data.</text>
</comment>
<evidence type="ECO:0000259" key="9">
    <source>
        <dbReference type="Pfam" id="PF20656"/>
    </source>
</evidence>
<dbReference type="PANTHER" id="PTHR42902">
    <property type="entry name" value="MALATE SYNTHASE"/>
    <property type="match status" value="1"/>
</dbReference>
<name>A0ABW0GL54_9MICO</name>
<keyword evidence="12" id="KW-1185">Reference proteome</keyword>
<dbReference type="PROSITE" id="PS00510">
    <property type="entry name" value="MALATE_SYNTHASE"/>
    <property type="match status" value="1"/>
</dbReference>
<evidence type="ECO:0000256" key="6">
    <source>
        <dbReference type="ARBA" id="ARBA00047918"/>
    </source>
</evidence>
<dbReference type="NCBIfam" id="TIGR01344">
    <property type="entry name" value="malate_syn_A"/>
    <property type="match status" value="1"/>
</dbReference>
<evidence type="ECO:0000313" key="12">
    <source>
        <dbReference type="Proteomes" id="UP001596122"/>
    </source>
</evidence>
<sequence>MTPVSTQRASTRVTLTSSGAEVQVLGPVREGYERVLTPEALAFVGRLDQAFAERRCELLEARAARRAEVASGADLGFRSDTRWIRTDPSWKVAPPAPGLEDRRVEITGPTDRKMAINALNSGAKVWLADQEDATSPTWDNVVGGQLTLLDASLGTLEWTSPDGRHYRVTGDADGATPTVVVRPRGWHLPEKHLRVDGRPMSGSIVDFGLYLFHCARLQLDAGRGPYFYLPKLESHLEARLWNDVFVRAQQMLGLPRGTIRATVLVETLPAAFEMEEILYELREHAAGLNAGRWDYIFSAIKTYGTRGHDYLLPDRADVTMTAPFMRAYTELLVATCHRRGAHAVGGMAAAIPDRGDPERTAAAVAKVRADKEREARDGFDGSWVAHPGLVGTCREVFDAVLGSRPNQVHRHRPEVAVTAADLLDLGATPGEVSAEGLRTNVSVALHYLEAWLGGRGAVALHGLMEDAATAEISRSQVWQWLREEVRLTDGRAVSRDLVEQVLAEELAAAREPVAGDDARTARFVDAAELLREALLAERLPSFLTTTAYARHLVTLAEPPSSVGRDEAVDVRDLSGCAAARVDPAA</sequence>
<dbReference type="Pfam" id="PF20656">
    <property type="entry name" value="MS_N"/>
    <property type="match status" value="1"/>
</dbReference>
<keyword evidence="3 7" id="KW-0329">Glyoxylate bypass</keyword>
<evidence type="ECO:0000256" key="5">
    <source>
        <dbReference type="ARBA" id="ARBA00022679"/>
    </source>
</evidence>
<keyword evidence="5 7" id="KW-0808">Transferase</keyword>
<evidence type="ECO:0000256" key="1">
    <source>
        <dbReference type="ARBA" id="ARBA00006394"/>
    </source>
</evidence>
<gene>
    <name evidence="11" type="primary">aceB</name>
    <name evidence="11" type="ORF">ACFPJ6_06335</name>
</gene>
<dbReference type="CDD" id="cd00727">
    <property type="entry name" value="malate_synt_A"/>
    <property type="match status" value="1"/>
</dbReference>
<dbReference type="InterPro" id="IPR011076">
    <property type="entry name" value="Malate_synth_sf"/>
</dbReference>
<organism evidence="11 12">
    <name type="scientific">Aquipuribacter nitratireducens</name>
    <dbReference type="NCBI Taxonomy" id="650104"/>
    <lineage>
        <taxon>Bacteria</taxon>
        <taxon>Bacillati</taxon>
        <taxon>Actinomycetota</taxon>
        <taxon>Actinomycetes</taxon>
        <taxon>Micrococcales</taxon>
        <taxon>Intrasporangiaceae</taxon>
        <taxon>Aquipuribacter</taxon>
    </lineage>
</organism>
<comment type="catalytic activity">
    <reaction evidence="6 7">
        <text>glyoxylate + acetyl-CoA + H2O = (S)-malate + CoA + H(+)</text>
        <dbReference type="Rhea" id="RHEA:18181"/>
        <dbReference type="ChEBI" id="CHEBI:15377"/>
        <dbReference type="ChEBI" id="CHEBI:15378"/>
        <dbReference type="ChEBI" id="CHEBI:15589"/>
        <dbReference type="ChEBI" id="CHEBI:36655"/>
        <dbReference type="ChEBI" id="CHEBI:57287"/>
        <dbReference type="ChEBI" id="CHEBI:57288"/>
        <dbReference type="EC" id="2.3.3.9"/>
    </reaction>
</comment>
<evidence type="ECO:0000256" key="3">
    <source>
        <dbReference type="ARBA" id="ARBA00022435"/>
    </source>
</evidence>
<evidence type="ECO:0000259" key="10">
    <source>
        <dbReference type="Pfam" id="PF20659"/>
    </source>
</evidence>
<protein>
    <recommendedName>
        <fullName evidence="2 7">Malate synthase</fullName>
        <ecNumber evidence="2 7">2.3.3.9</ecNumber>
    </recommendedName>
</protein>
<dbReference type="InterPro" id="IPR044856">
    <property type="entry name" value="Malate_synth_C_sf"/>
</dbReference>
<dbReference type="Gene3D" id="3.20.20.360">
    <property type="entry name" value="Malate synthase, domain 3"/>
    <property type="match status" value="1"/>
</dbReference>
<proteinExistence type="inferred from homology"/>
<dbReference type="InterPro" id="IPR019830">
    <property type="entry name" value="Malate_synthase_CS"/>
</dbReference>
<evidence type="ECO:0000256" key="2">
    <source>
        <dbReference type="ARBA" id="ARBA00012636"/>
    </source>
</evidence>
<dbReference type="InterPro" id="IPR006252">
    <property type="entry name" value="Malate_synthA"/>
</dbReference>
<dbReference type="Proteomes" id="UP001596122">
    <property type="component" value="Unassembled WGS sequence"/>
</dbReference>
<feature type="domain" description="Malate synthase C-terminal" evidence="10">
    <location>
        <begin position="433"/>
        <end position="549"/>
    </location>
</feature>
<feature type="domain" description="Malate synthase N-terminal" evidence="9">
    <location>
        <begin position="21"/>
        <end position="79"/>
    </location>
</feature>